<dbReference type="RefSeq" id="WP_143394635.1">
    <property type="nucleotide sequence ID" value="NZ_PCMW01000051.1"/>
</dbReference>
<sequence length="187" mass="20907">MKKILLIISLFVSGYINAQTDGLTYQAVILNPNAIELPGEDYSNSILHDKNIIIRFSIINGLNDSVEYQEIQHTITDHYGMINLIIGKGIPTLGVFHQIFWNGQKKNLKVEIDINGEFKDLSIQEIVFTPYAYHREIIADGILNVNGPVNFYNSLTVDGTALFNDDLVVKGTTTLHKNLSVLNGFPT</sequence>
<evidence type="ECO:0000313" key="2">
    <source>
        <dbReference type="EMBL" id="PDS23942.1"/>
    </source>
</evidence>
<feature type="chain" id="PRO_5013823581" description="Auto-transporter adhesin head GIN domain-containing protein" evidence="1">
    <location>
        <begin position="19"/>
        <end position="187"/>
    </location>
</feature>
<feature type="signal peptide" evidence="1">
    <location>
        <begin position="1"/>
        <end position="18"/>
    </location>
</feature>
<protein>
    <recommendedName>
        <fullName evidence="4">Auto-transporter adhesin head GIN domain-containing protein</fullName>
    </recommendedName>
</protein>
<proteinExistence type="predicted"/>
<dbReference type="AlphaFoldDB" id="A0A2H3KCJ5"/>
<dbReference type="OrthoDB" id="9765957at2"/>
<evidence type="ECO:0008006" key="4">
    <source>
        <dbReference type="Google" id="ProtNLM"/>
    </source>
</evidence>
<dbReference type="Proteomes" id="UP000220828">
    <property type="component" value="Unassembled WGS sequence"/>
</dbReference>
<keyword evidence="1" id="KW-0732">Signal</keyword>
<name>A0A2H3KCJ5_9FLAO</name>
<gene>
    <name evidence="2" type="ORF">B0A77_09475</name>
</gene>
<accession>A0A2H3KCJ5</accession>
<comment type="caution">
    <text evidence="2">The sequence shown here is derived from an EMBL/GenBank/DDBJ whole genome shotgun (WGS) entry which is preliminary data.</text>
</comment>
<feature type="non-terminal residue" evidence="2">
    <location>
        <position position="187"/>
    </location>
</feature>
<reference evidence="2 3" key="1">
    <citation type="submission" date="2017-09" db="EMBL/GenBank/DDBJ databases">
        <title>Whole genomes of Flavobacteriaceae.</title>
        <authorList>
            <person name="Stine C."/>
            <person name="Li C."/>
            <person name="Tadesse D."/>
        </authorList>
    </citation>
    <scope>NUCLEOTIDE SEQUENCE [LARGE SCALE GENOMIC DNA]</scope>
    <source>
        <strain evidence="2 3">ATCC 35036</strain>
    </source>
</reference>
<evidence type="ECO:0000256" key="1">
    <source>
        <dbReference type="SAM" id="SignalP"/>
    </source>
</evidence>
<organism evidence="2 3">
    <name type="scientific">Flavobacterium branchiophilum</name>
    <dbReference type="NCBI Taxonomy" id="55197"/>
    <lineage>
        <taxon>Bacteria</taxon>
        <taxon>Pseudomonadati</taxon>
        <taxon>Bacteroidota</taxon>
        <taxon>Flavobacteriia</taxon>
        <taxon>Flavobacteriales</taxon>
        <taxon>Flavobacteriaceae</taxon>
        <taxon>Flavobacterium</taxon>
    </lineage>
</organism>
<evidence type="ECO:0000313" key="3">
    <source>
        <dbReference type="Proteomes" id="UP000220828"/>
    </source>
</evidence>
<dbReference type="EMBL" id="PCMW01000051">
    <property type="protein sequence ID" value="PDS23942.1"/>
    <property type="molecule type" value="Genomic_DNA"/>
</dbReference>